<dbReference type="EMBL" id="BMFJ01000002">
    <property type="protein sequence ID" value="GGE46081.1"/>
    <property type="molecule type" value="Genomic_DNA"/>
</dbReference>
<evidence type="ECO:0000259" key="10">
    <source>
        <dbReference type="Pfam" id="PF02771"/>
    </source>
</evidence>
<dbReference type="GO" id="GO:0003995">
    <property type="term" value="F:acyl-CoA dehydrogenase activity"/>
    <property type="evidence" value="ECO:0007669"/>
    <property type="project" value="InterPro"/>
</dbReference>
<evidence type="ECO:0000259" key="8">
    <source>
        <dbReference type="Pfam" id="PF00441"/>
    </source>
</evidence>
<name>A0A917EK32_9RHOB</name>
<evidence type="ECO:0000256" key="2">
    <source>
        <dbReference type="ARBA" id="ARBA00009347"/>
    </source>
</evidence>
<dbReference type="GO" id="GO:0050660">
    <property type="term" value="F:flavin adenine dinucleotide binding"/>
    <property type="evidence" value="ECO:0007669"/>
    <property type="project" value="InterPro"/>
</dbReference>
<dbReference type="Proteomes" id="UP000612855">
    <property type="component" value="Unassembled WGS sequence"/>
</dbReference>
<evidence type="ECO:0000256" key="4">
    <source>
        <dbReference type="ARBA" id="ARBA00022630"/>
    </source>
</evidence>
<dbReference type="InterPro" id="IPR006091">
    <property type="entry name" value="Acyl-CoA_Oxase/DH_mid-dom"/>
</dbReference>
<dbReference type="GO" id="GO:0005737">
    <property type="term" value="C:cytoplasm"/>
    <property type="evidence" value="ECO:0007669"/>
    <property type="project" value="TreeGrafter"/>
</dbReference>
<dbReference type="Gene3D" id="1.10.540.10">
    <property type="entry name" value="Acyl-CoA dehydrogenase/oxidase, N-terminal domain"/>
    <property type="match status" value="1"/>
</dbReference>
<dbReference type="InterPro" id="IPR036250">
    <property type="entry name" value="AcylCo_DH-like_C"/>
</dbReference>
<evidence type="ECO:0000256" key="6">
    <source>
        <dbReference type="ARBA" id="ARBA00023002"/>
    </source>
</evidence>
<dbReference type="Gene3D" id="2.40.110.10">
    <property type="entry name" value="Butyryl-CoA Dehydrogenase, subunit A, domain 2"/>
    <property type="match status" value="1"/>
</dbReference>
<comment type="caution">
    <text evidence="11">The sequence shown here is derived from an EMBL/GenBank/DDBJ whole genome shotgun (WGS) entry which is preliminary data.</text>
</comment>
<dbReference type="RefSeq" id="WP_188479269.1">
    <property type="nucleotide sequence ID" value="NZ_BMFJ01000002.1"/>
</dbReference>
<comment type="similarity">
    <text evidence="2 7">Belongs to the acyl-CoA dehydrogenase family.</text>
</comment>
<evidence type="ECO:0000256" key="1">
    <source>
        <dbReference type="ARBA" id="ARBA00001974"/>
    </source>
</evidence>
<dbReference type="Pfam" id="PF02771">
    <property type="entry name" value="Acyl-CoA_dh_N"/>
    <property type="match status" value="1"/>
</dbReference>
<evidence type="ECO:0000313" key="11">
    <source>
        <dbReference type="EMBL" id="GGE46081.1"/>
    </source>
</evidence>
<keyword evidence="4 7" id="KW-0285">Flavoprotein</keyword>
<dbReference type="FunFam" id="2.40.110.10:FF:000002">
    <property type="entry name" value="Acyl-CoA dehydrogenase fadE12"/>
    <property type="match status" value="1"/>
</dbReference>
<protein>
    <recommendedName>
        <fullName evidence="3">Medium-chain specific acyl-CoA dehydrogenase, mitochondrial</fullName>
    </recommendedName>
</protein>
<gene>
    <name evidence="11" type="primary">acd</name>
    <name evidence="11" type="ORF">GCM10011360_36720</name>
</gene>
<dbReference type="InterPro" id="IPR013786">
    <property type="entry name" value="AcylCoA_DH/ox_N"/>
</dbReference>
<feature type="domain" description="Acyl-CoA dehydrogenase/oxidase N-terminal" evidence="10">
    <location>
        <begin position="7"/>
        <end position="128"/>
    </location>
</feature>
<dbReference type="PANTHER" id="PTHR48083">
    <property type="entry name" value="MEDIUM-CHAIN SPECIFIC ACYL-COA DEHYDROGENASE, MITOCHONDRIAL-RELATED"/>
    <property type="match status" value="1"/>
</dbReference>
<evidence type="ECO:0000256" key="5">
    <source>
        <dbReference type="ARBA" id="ARBA00022827"/>
    </source>
</evidence>
<reference evidence="12" key="1">
    <citation type="journal article" date="2019" name="Int. J. Syst. Evol. Microbiol.">
        <title>The Global Catalogue of Microorganisms (GCM) 10K type strain sequencing project: providing services to taxonomists for standard genome sequencing and annotation.</title>
        <authorList>
            <consortium name="The Broad Institute Genomics Platform"/>
            <consortium name="The Broad Institute Genome Sequencing Center for Infectious Disease"/>
            <person name="Wu L."/>
            <person name="Ma J."/>
        </authorList>
    </citation>
    <scope>NUCLEOTIDE SEQUENCE [LARGE SCALE GENOMIC DNA]</scope>
    <source>
        <strain evidence="12">CGMCC 1.12664</strain>
    </source>
</reference>
<dbReference type="PANTHER" id="PTHR48083:SF2">
    <property type="entry name" value="MEDIUM-CHAIN SPECIFIC ACYL-COA DEHYDROGENASE, MITOCHONDRIAL"/>
    <property type="match status" value="1"/>
</dbReference>
<dbReference type="InterPro" id="IPR009075">
    <property type="entry name" value="AcylCo_DH/oxidase_C"/>
</dbReference>
<evidence type="ECO:0000313" key="12">
    <source>
        <dbReference type="Proteomes" id="UP000612855"/>
    </source>
</evidence>
<dbReference type="PROSITE" id="PS00072">
    <property type="entry name" value="ACYL_COA_DH_1"/>
    <property type="match status" value="1"/>
</dbReference>
<sequence>MDFNLPEDVLMTQDVVKRFVRDKLIPLEPLVIRREVERGMTDDPILPKEVEDDLQRQTQALGLWGIDAPEEFGGQDLGALMKCVVIEQMKHSIVPLVLPPDSPNLYYLKQQCTPDQAMRYLDPYVNGEKKSCLALSEPEAGSDAAAIKTRADRRGDKWVLNGEKIWISNARRSDFMIVIAVTDPEKRKRGGMTAFLVDRDTPGVTIPTSFPMIGEYHPYAVHFQDVELGDEQVLGEVGQAFVPLSNRLGIRRMEIAARSLGLASRAIDMMIEHANRRKTFGAPLADRQNTQFWISDSWQELEMARLATYRLAWRIDQGEKDVRREAAMVKIQATEMATRVVDRAIQLHGGMGLSKELPLEYMSRILRVFRIVEGASEIHRWTIARDLLRNGRPEA</sequence>
<dbReference type="InterPro" id="IPR046373">
    <property type="entry name" value="Acyl-CoA_Oxase/DH_mid-dom_sf"/>
</dbReference>
<dbReference type="CDD" id="cd00567">
    <property type="entry name" value="ACAD"/>
    <property type="match status" value="1"/>
</dbReference>
<evidence type="ECO:0000256" key="7">
    <source>
        <dbReference type="RuleBase" id="RU362125"/>
    </source>
</evidence>
<feature type="domain" description="Acyl-CoA oxidase/dehydrogenase middle" evidence="9">
    <location>
        <begin position="132"/>
        <end position="214"/>
    </location>
</feature>
<dbReference type="GO" id="GO:0033539">
    <property type="term" value="P:fatty acid beta-oxidation using acyl-CoA dehydrogenase"/>
    <property type="evidence" value="ECO:0007669"/>
    <property type="project" value="TreeGrafter"/>
</dbReference>
<dbReference type="FunFam" id="1.20.140.10:FF:000001">
    <property type="entry name" value="Acyl-CoA dehydrogenase"/>
    <property type="match status" value="1"/>
</dbReference>
<evidence type="ECO:0000259" key="9">
    <source>
        <dbReference type="Pfam" id="PF02770"/>
    </source>
</evidence>
<dbReference type="Pfam" id="PF02770">
    <property type="entry name" value="Acyl-CoA_dh_M"/>
    <property type="match status" value="1"/>
</dbReference>
<dbReference type="Pfam" id="PF00441">
    <property type="entry name" value="Acyl-CoA_dh_1"/>
    <property type="match status" value="1"/>
</dbReference>
<dbReference type="Gene3D" id="1.20.140.10">
    <property type="entry name" value="Butyryl-CoA Dehydrogenase, subunit A, domain 3"/>
    <property type="match status" value="1"/>
</dbReference>
<dbReference type="SUPFAM" id="SSF56645">
    <property type="entry name" value="Acyl-CoA dehydrogenase NM domain-like"/>
    <property type="match status" value="1"/>
</dbReference>
<evidence type="ECO:0000256" key="3">
    <source>
        <dbReference type="ARBA" id="ARBA00019125"/>
    </source>
</evidence>
<organism evidence="11 12">
    <name type="scientific">Primorskyibacter flagellatus</name>
    <dbReference type="NCBI Taxonomy" id="1387277"/>
    <lineage>
        <taxon>Bacteria</taxon>
        <taxon>Pseudomonadati</taxon>
        <taxon>Pseudomonadota</taxon>
        <taxon>Alphaproteobacteria</taxon>
        <taxon>Rhodobacterales</taxon>
        <taxon>Roseobacteraceae</taxon>
        <taxon>Primorskyibacter</taxon>
    </lineage>
</organism>
<dbReference type="InterPro" id="IPR037069">
    <property type="entry name" value="AcylCoA_DH/ox_N_sf"/>
</dbReference>
<keyword evidence="12" id="KW-1185">Reference proteome</keyword>
<feature type="domain" description="Acyl-CoA dehydrogenase/oxidase C-terminal" evidence="8">
    <location>
        <begin position="246"/>
        <end position="387"/>
    </location>
</feature>
<dbReference type="InterPro" id="IPR050741">
    <property type="entry name" value="Acyl-CoA_dehydrogenase"/>
</dbReference>
<keyword evidence="5 7" id="KW-0274">FAD</keyword>
<dbReference type="InterPro" id="IPR009100">
    <property type="entry name" value="AcylCoA_DH/oxidase_NM_dom_sf"/>
</dbReference>
<comment type="cofactor">
    <cofactor evidence="1 7">
        <name>FAD</name>
        <dbReference type="ChEBI" id="CHEBI:57692"/>
    </cofactor>
</comment>
<dbReference type="SUPFAM" id="SSF47203">
    <property type="entry name" value="Acyl-CoA dehydrogenase C-terminal domain-like"/>
    <property type="match status" value="1"/>
</dbReference>
<accession>A0A917EK32</accession>
<dbReference type="AlphaFoldDB" id="A0A917EK32"/>
<keyword evidence="6 7" id="KW-0560">Oxidoreductase</keyword>
<proteinExistence type="inferred from homology"/>
<dbReference type="InterPro" id="IPR006089">
    <property type="entry name" value="Acyl-CoA_DH_CS"/>
</dbReference>